<name>A0A2X2JVU9_STAAU</name>
<dbReference type="AlphaFoldDB" id="A0A2X2JVU9"/>
<reference evidence="1 2" key="1">
    <citation type="submission" date="2018-06" db="EMBL/GenBank/DDBJ databases">
        <authorList>
            <consortium name="Pathogen Informatics"/>
            <person name="Doyle S."/>
        </authorList>
    </citation>
    <scope>NUCLEOTIDE SEQUENCE [LARGE SCALE GENOMIC DNA]</scope>
    <source>
        <strain evidence="1 2">NCTC7878</strain>
    </source>
</reference>
<accession>A0A2X2JVU9</accession>
<organism evidence="1 2">
    <name type="scientific">Staphylococcus aureus</name>
    <dbReference type="NCBI Taxonomy" id="1280"/>
    <lineage>
        <taxon>Bacteria</taxon>
        <taxon>Bacillati</taxon>
        <taxon>Bacillota</taxon>
        <taxon>Bacilli</taxon>
        <taxon>Bacillales</taxon>
        <taxon>Staphylococcaceae</taxon>
        <taxon>Staphylococcus</taxon>
    </lineage>
</organism>
<gene>
    <name evidence="1" type="ORF">NCTC7878_01523</name>
</gene>
<keyword evidence="1" id="KW-0449">Lipoprotein</keyword>
<protein>
    <submittedName>
        <fullName evidence="1">Lipoprotein</fullName>
    </submittedName>
</protein>
<dbReference type="Proteomes" id="UP000249913">
    <property type="component" value="Unassembled WGS sequence"/>
</dbReference>
<evidence type="ECO:0000313" key="1">
    <source>
        <dbReference type="EMBL" id="SPZ98134.1"/>
    </source>
</evidence>
<sequence>MNFNNLKTASPILENHLDDIVRNMKPLIVNQIFEPSHYDDMFILNTQAHARLDQMAQQFEVVCNGLNENEGQAIQTMDQSASLIRSNLIQVKEQLEKLAVY</sequence>
<evidence type="ECO:0000313" key="2">
    <source>
        <dbReference type="Proteomes" id="UP000249913"/>
    </source>
</evidence>
<dbReference type="EMBL" id="UAUX01000007">
    <property type="protein sequence ID" value="SPZ98134.1"/>
    <property type="molecule type" value="Genomic_DNA"/>
</dbReference>
<proteinExistence type="predicted"/>